<reference evidence="1" key="1">
    <citation type="journal article" date="2014" name="Int. J. Syst. Evol. Microbiol.">
        <title>Complete genome sequence of Corynebacterium casei LMG S-19264T (=DSM 44701T), isolated from a smear-ripened cheese.</title>
        <authorList>
            <consortium name="US DOE Joint Genome Institute (JGI-PGF)"/>
            <person name="Walter F."/>
            <person name="Albersmeier A."/>
            <person name="Kalinowski J."/>
            <person name="Ruckert C."/>
        </authorList>
    </citation>
    <scope>NUCLEOTIDE SEQUENCE</scope>
    <source>
        <strain evidence="1">CCM 8606</strain>
    </source>
</reference>
<protein>
    <submittedName>
        <fullName evidence="1">Uncharacterized protein</fullName>
    </submittedName>
</protein>
<dbReference type="AlphaFoldDB" id="A0A8J3F0E7"/>
<evidence type="ECO:0000313" key="2">
    <source>
        <dbReference type="Proteomes" id="UP000619536"/>
    </source>
</evidence>
<gene>
    <name evidence="1" type="ORF">GCM10007377_15890</name>
</gene>
<evidence type="ECO:0000313" key="1">
    <source>
        <dbReference type="EMBL" id="GGI15436.1"/>
    </source>
</evidence>
<name>A0A8J3F0E7_9BIFI</name>
<sequence>MKLEITQALATIATKSRYTRIGFVQQLVSAYEDYQHSPRAQRYQRYSVRIARACPKMMEGAHYARQVLDNDIAFAGRYRVTRGAYLRMVYDIYTDSDMNKEISWEGIANTLPQLYS</sequence>
<dbReference type="RefSeq" id="WP_188355755.1">
    <property type="nucleotide sequence ID" value="NZ_BMDH01000006.1"/>
</dbReference>
<dbReference type="EMBL" id="BMDH01000006">
    <property type="protein sequence ID" value="GGI15436.1"/>
    <property type="molecule type" value="Genomic_DNA"/>
</dbReference>
<reference evidence="1" key="2">
    <citation type="submission" date="2020-09" db="EMBL/GenBank/DDBJ databases">
        <authorList>
            <person name="Sun Q."/>
            <person name="Sedlacek I."/>
        </authorList>
    </citation>
    <scope>NUCLEOTIDE SEQUENCE</scope>
    <source>
        <strain evidence="1">CCM 8606</strain>
    </source>
</reference>
<proteinExistence type="predicted"/>
<dbReference type="Proteomes" id="UP000619536">
    <property type="component" value="Unassembled WGS sequence"/>
</dbReference>
<accession>A0A8J3F0E7</accession>
<organism evidence="1 2">
    <name type="scientific">Galliscardovia ingluviei</name>
    <dbReference type="NCBI Taxonomy" id="1769422"/>
    <lineage>
        <taxon>Bacteria</taxon>
        <taxon>Bacillati</taxon>
        <taxon>Actinomycetota</taxon>
        <taxon>Actinomycetes</taxon>
        <taxon>Bifidobacteriales</taxon>
        <taxon>Bifidobacteriaceae</taxon>
        <taxon>Galliscardovia</taxon>
    </lineage>
</organism>
<keyword evidence="2" id="KW-1185">Reference proteome</keyword>
<comment type="caution">
    <text evidence="1">The sequence shown here is derived from an EMBL/GenBank/DDBJ whole genome shotgun (WGS) entry which is preliminary data.</text>
</comment>